<dbReference type="SUPFAM" id="SSF54593">
    <property type="entry name" value="Glyoxalase/Bleomycin resistance protein/Dihydroxybiphenyl dioxygenase"/>
    <property type="match status" value="1"/>
</dbReference>
<organism evidence="2 3">
    <name type="scientific">Microcystis aeruginosa PCC 9717</name>
    <dbReference type="NCBI Taxonomy" id="1160286"/>
    <lineage>
        <taxon>Bacteria</taxon>
        <taxon>Bacillati</taxon>
        <taxon>Cyanobacteriota</taxon>
        <taxon>Cyanophyceae</taxon>
        <taxon>Oscillatoriophycideae</taxon>
        <taxon>Chroococcales</taxon>
        <taxon>Microcystaceae</taxon>
        <taxon>Microcystis</taxon>
    </lineage>
</organism>
<dbReference type="InterPro" id="IPR004360">
    <property type="entry name" value="Glyas_Fos-R_dOase_dom"/>
</dbReference>
<reference evidence="2 3" key="1">
    <citation type="submission" date="2012-04" db="EMBL/GenBank/DDBJ databases">
        <authorList>
            <person name="Genoscope - CEA"/>
        </authorList>
    </citation>
    <scope>NUCLEOTIDE SEQUENCE [LARGE SCALE GENOMIC DNA]</scope>
    <source>
        <strain evidence="2 3">9717</strain>
    </source>
</reference>
<comment type="caution">
    <text evidence="2">The sequence shown here is derived from an EMBL/GenBank/DDBJ whole genome shotgun (WGS) entry which is preliminary data.</text>
</comment>
<dbReference type="PROSITE" id="PS51819">
    <property type="entry name" value="VOC"/>
    <property type="match status" value="1"/>
</dbReference>
<evidence type="ECO:0000259" key="1">
    <source>
        <dbReference type="PROSITE" id="PS51819"/>
    </source>
</evidence>
<feature type="domain" description="VOC" evidence="1">
    <location>
        <begin position="7"/>
        <end position="149"/>
    </location>
</feature>
<dbReference type="HOGENOM" id="CLU_126947_0_0_3"/>
<dbReference type="Proteomes" id="UP000003172">
    <property type="component" value="Unassembled WGS sequence"/>
</dbReference>
<name>I4FJV8_MICAE</name>
<dbReference type="Gene3D" id="3.10.180.10">
    <property type="entry name" value="2,3-Dihydroxybiphenyl 1,2-Dioxygenase, domain 1"/>
    <property type="match status" value="1"/>
</dbReference>
<dbReference type="InterPro" id="IPR029068">
    <property type="entry name" value="Glyas_Bleomycin-R_OHBP_Dase"/>
</dbReference>
<protein>
    <recommendedName>
        <fullName evidence="1">VOC domain-containing protein</fullName>
    </recommendedName>
</protein>
<gene>
    <name evidence="2" type="ORF">MICAB_1250003</name>
</gene>
<dbReference type="AlphaFoldDB" id="I4FJV8"/>
<accession>I4FJV8</accession>
<dbReference type="Pfam" id="PF00903">
    <property type="entry name" value="Glyoxalase"/>
    <property type="match status" value="1"/>
</dbReference>
<proteinExistence type="predicted"/>
<evidence type="ECO:0000313" key="3">
    <source>
        <dbReference type="Proteomes" id="UP000003172"/>
    </source>
</evidence>
<evidence type="ECO:0000313" key="2">
    <source>
        <dbReference type="EMBL" id="CCH95933.1"/>
    </source>
</evidence>
<sequence>MPLATLKMHHASIRTANIHRAIAFYQLLGFTLEERFTTGYTLACWLTGLNGRIELIQIPQPKPAPDAFSDQHYVGYYHLSFDLTENVSNLPEWLEKLTNNFQQAHQEDAGLYQPLKILLPPQQQMIGDHVYEVTFIADTDGLPLEFIRRLTPKSAIQVSITEMEATVPAKTP</sequence>
<dbReference type="InterPro" id="IPR037523">
    <property type="entry name" value="VOC_core"/>
</dbReference>
<dbReference type="EMBL" id="CAII01000030">
    <property type="protein sequence ID" value="CCH95933.1"/>
    <property type="molecule type" value="Genomic_DNA"/>
</dbReference>